<evidence type="ECO:0000313" key="3">
    <source>
        <dbReference type="Proteomes" id="UP000245207"/>
    </source>
</evidence>
<feature type="domain" description="DUF659" evidence="1">
    <location>
        <begin position="2"/>
        <end position="71"/>
    </location>
</feature>
<keyword evidence="3" id="KW-1185">Reference proteome</keyword>
<dbReference type="OrthoDB" id="2442898at2759"/>
<dbReference type="STRING" id="35608.A0A2U1PWG5"/>
<dbReference type="AlphaFoldDB" id="A0A2U1PWG5"/>
<evidence type="ECO:0000259" key="1">
    <source>
        <dbReference type="Pfam" id="PF04937"/>
    </source>
</evidence>
<name>A0A2U1PWG5_ARTAN</name>
<evidence type="ECO:0000313" key="2">
    <source>
        <dbReference type="EMBL" id="PWA90114.1"/>
    </source>
</evidence>
<accession>A0A2U1PWG5</accession>
<reference evidence="2 3" key="1">
    <citation type="journal article" date="2018" name="Mol. Plant">
        <title>The genome of Artemisia annua provides insight into the evolution of Asteraceae family and artemisinin biosynthesis.</title>
        <authorList>
            <person name="Shen Q."/>
            <person name="Zhang L."/>
            <person name="Liao Z."/>
            <person name="Wang S."/>
            <person name="Yan T."/>
            <person name="Shi P."/>
            <person name="Liu M."/>
            <person name="Fu X."/>
            <person name="Pan Q."/>
            <person name="Wang Y."/>
            <person name="Lv Z."/>
            <person name="Lu X."/>
            <person name="Zhang F."/>
            <person name="Jiang W."/>
            <person name="Ma Y."/>
            <person name="Chen M."/>
            <person name="Hao X."/>
            <person name="Li L."/>
            <person name="Tang Y."/>
            <person name="Lv G."/>
            <person name="Zhou Y."/>
            <person name="Sun X."/>
            <person name="Brodelius P.E."/>
            <person name="Rose J.K.C."/>
            <person name="Tang K."/>
        </authorList>
    </citation>
    <scope>NUCLEOTIDE SEQUENCE [LARGE SCALE GENOMIC DNA]</scope>
    <source>
        <strain evidence="3">cv. Huhao1</strain>
        <tissue evidence="2">Leaf</tissue>
    </source>
</reference>
<dbReference type="Pfam" id="PF04937">
    <property type="entry name" value="DUF659"/>
    <property type="match status" value="1"/>
</dbReference>
<gene>
    <name evidence="2" type="ORF">CTI12_AA103060</name>
</gene>
<dbReference type="InterPro" id="IPR007021">
    <property type="entry name" value="DUF659"/>
</dbReference>
<dbReference type="Proteomes" id="UP000245207">
    <property type="component" value="Unassembled WGS sequence"/>
</dbReference>
<comment type="caution">
    <text evidence="2">The sequence shown here is derived from an EMBL/GenBank/DDBJ whole genome shotgun (WGS) entry which is preliminary data.</text>
</comment>
<organism evidence="2 3">
    <name type="scientific">Artemisia annua</name>
    <name type="common">Sweet wormwood</name>
    <dbReference type="NCBI Taxonomy" id="35608"/>
    <lineage>
        <taxon>Eukaryota</taxon>
        <taxon>Viridiplantae</taxon>
        <taxon>Streptophyta</taxon>
        <taxon>Embryophyta</taxon>
        <taxon>Tracheophyta</taxon>
        <taxon>Spermatophyta</taxon>
        <taxon>Magnoliopsida</taxon>
        <taxon>eudicotyledons</taxon>
        <taxon>Gunneridae</taxon>
        <taxon>Pentapetalae</taxon>
        <taxon>asterids</taxon>
        <taxon>campanulids</taxon>
        <taxon>Asterales</taxon>
        <taxon>Asteraceae</taxon>
        <taxon>Asteroideae</taxon>
        <taxon>Anthemideae</taxon>
        <taxon>Artemisiinae</taxon>
        <taxon>Artemisia</taxon>
    </lineage>
</organism>
<proteinExistence type="predicted"/>
<protein>
    <submittedName>
        <fullName evidence="2">HAT transposon superfamily</fullName>
    </submittedName>
</protein>
<sequence length="73" mass="8131">MESTLFKNMVQEVRSEVDQCMGTWGKSGCSVLVDECRSDNGKVFLNFSVYCPEGLKFLRSVDGTNILDSTEAQ</sequence>
<dbReference type="EMBL" id="PKPP01000654">
    <property type="protein sequence ID" value="PWA90114.1"/>
    <property type="molecule type" value="Genomic_DNA"/>
</dbReference>